<evidence type="ECO:0000313" key="4">
    <source>
        <dbReference type="Proteomes" id="UP000034076"/>
    </source>
</evidence>
<feature type="domain" description="GerMN" evidence="2">
    <location>
        <begin position="364"/>
        <end position="459"/>
    </location>
</feature>
<dbReference type="SMART" id="SM00909">
    <property type="entry name" value="Germane"/>
    <property type="match status" value="3"/>
</dbReference>
<dbReference type="PROSITE" id="PS51257">
    <property type="entry name" value="PROKAR_LIPOPROTEIN"/>
    <property type="match status" value="1"/>
</dbReference>
<organism evidence="3 4">
    <name type="scientific">Christensenella hongkongensis</name>
    <dbReference type="NCBI Taxonomy" id="270498"/>
    <lineage>
        <taxon>Bacteria</taxon>
        <taxon>Bacillati</taxon>
        <taxon>Bacillota</taxon>
        <taxon>Clostridia</taxon>
        <taxon>Christensenellales</taxon>
        <taxon>Christensenellaceae</taxon>
        <taxon>Christensenella</taxon>
    </lineage>
</organism>
<keyword evidence="1" id="KW-0732">Signal</keyword>
<feature type="chain" id="PRO_5005638848" description="GerMN domain-containing protein" evidence="1">
    <location>
        <begin position="24"/>
        <end position="480"/>
    </location>
</feature>
<gene>
    <name evidence="3" type="ORF">CHK_0176</name>
</gene>
<reference evidence="3 4" key="1">
    <citation type="submission" date="2015-04" db="EMBL/GenBank/DDBJ databases">
        <title>Draft genome sequence of bacteremic isolate Catabacter hongkongensis type strain HKU16T.</title>
        <authorList>
            <person name="Lau S.K."/>
            <person name="Teng J.L."/>
            <person name="Huang Y."/>
            <person name="Curreem S.O."/>
            <person name="Tsui S.K."/>
            <person name="Woo P.C."/>
        </authorList>
    </citation>
    <scope>NUCLEOTIDE SEQUENCE [LARGE SCALE GENOMIC DNA]</scope>
    <source>
        <strain evidence="3 4">HKU16</strain>
    </source>
</reference>
<dbReference type="Pfam" id="PF10646">
    <property type="entry name" value="Germane"/>
    <property type="match status" value="3"/>
</dbReference>
<evidence type="ECO:0000313" key="3">
    <source>
        <dbReference type="EMBL" id="KKI52268.1"/>
    </source>
</evidence>
<sequence>MKKILCFLLAGVLLLGGCSIVREDTNQTTAYQITEKQQEVALEPSIVINPVLYFVDKSKAELLAAETRSISVEQGERAERRIIEELINGPQGEDLQPIAEGFAYDGIEILPDLVNVYLSTTEEKDEVQIAKVKIAIAATIADYSGVDYVNVFVNGVQQGLEGVPVGVLQKTKNGLAEEINKYRSNARSETPTMNVALYFLDNTEQYLVPEERSIMFKENTPEEMLESVVTALMRGPENTYQHIPVIDKSLMELLGASIEQTEDGRRIARLDFSKPPVALTEQFKDGEDLAAKALAKTITGFMPDLDGVEIYVGGEPRQAEQKVYTEQDADSLLGNSIQLYFPNSAYSKLTGVERMVSQSAAGYPRELLAELMKGPVVTDKKEISPAFLSGISMDDVNTVYLAGDIAVVDFKSSVSEKIKGINRDEEVMMIYSIVNTMTNIEGIKRVQFLLDGERVESLGGGSINVLDPLLRNPGIIVSNE</sequence>
<feature type="domain" description="GerMN" evidence="2">
    <location>
        <begin position="225"/>
        <end position="321"/>
    </location>
</feature>
<dbReference type="AlphaFoldDB" id="A0A0M2NJB7"/>
<feature type="signal peptide" evidence="1">
    <location>
        <begin position="1"/>
        <end position="23"/>
    </location>
</feature>
<proteinExistence type="predicted"/>
<dbReference type="EMBL" id="LAYJ01000029">
    <property type="protein sequence ID" value="KKI52268.1"/>
    <property type="molecule type" value="Genomic_DNA"/>
</dbReference>
<dbReference type="Proteomes" id="UP000034076">
    <property type="component" value="Unassembled WGS sequence"/>
</dbReference>
<protein>
    <recommendedName>
        <fullName evidence="2">GerMN domain-containing protein</fullName>
    </recommendedName>
</protein>
<evidence type="ECO:0000256" key="1">
    <source>
        <dbReference type="SAM" id="SignalP"/>
    </source>
</evidence>
<keyword evidence="4" id="KW-1185">Reference proteome</keyword>
<dbReference type="RefSeq" id="WP_046442062.1">
    <property type="nucleotide sequence ID" value="NZ_LAYJ01000029.1"/>
</dbReference>
<dbReference type="InterPro" id="IPR019606">
    <property type="entry name" value="GerMN"/>
</dbReference>
<dbReference type="OrthoDB" id="9809406at2"/>
<evidence type="ECO:0000259" key="2">
    <source>
        <dbReference type="SMART" id="SM00909"/>
    </source>
</evidence>
<dbReference type="STRING" id="270498.CHK_0176"/>
<accession>A0A0M2NJB7</accession>
<feature type="domain" description="GerMN" evidence="2">
    <location>
        <begin position="79"/>
        <end position="162"/>
    </location>
</feature>
<comment type="caution">
    <text evidence="3">The sequence shown here is derived from an EMBL/GenBank/DDBJ whole genome shotgun (WGS) entry which is preliminary data.</text>
</comment>
<name>A0A0M2NJB7_9FIRM</name>